<dbReference type="Pfam" id="PF00173">
    <property type="entry name" value="Cyt-b5"/>
    <property type="match status" value="1"/>
</dbReference>
<feature type="region of interest" description="Disordered" evidence="4">
    <location>
        <begin position="1268"/>
        <end position="1312"/>
    </location>
</feature>
<evidence type="ECO:0000259" key="5">
    <source>
        <dbReference type="PROSITE" id="PS50255"/>
    </source>
</evidence>
<evidence type="ECO:0000256" key="3">
    <source>
        <dbReference type="ARBA" id="ARBA00023004"/>
    </source>
</evidence>
<dbReference type="InterPro" id="IPR051872">
    <property type="entry name" value="Cytochrome_b5/Flavoprotein_Rdt"/>
</dbReference>
<dbReference type="InterPro" id="IPR036400">
    <property type="entry name" value="Cyt_B5-like_heme/steroid_sf"/>
</dbReference>
<comment type="caution">
    <text evidence="6">The sequence shown here is derived from an EMBL/GenBank/DDBJ whole genome shotgun (WGS) entry which is preliminary data.</text>
</comment>
<gene>
    <name evidence="6" type="ORF">BLNAU_11549</name>
</gene>
<feature type="compositionally biased region" description="Low complexity" evidence="4">
    <location>
        <begin position="1268"/>
        <end position="1278"/>
    </location>
</feature>
<feature type="region of interest" description="Disordered" evidence="4">
    <location>
        <begin position="1222"/>
        <end position="1247"/>
    </location>
</feature>
<keyword evidence="7" id="KW-1185">Reference proteome</keyword>
<sequence>MESLQAVPQVTSTPFDEILSEIDSQIAKPSRQSVGASTHLTEPSNNDLHLLVPPSLEPFFRQSYFLSFDNLKSFQTLVETTLSLSETSATKAHEPPHRNPLNQSAMKMSLTASVALKSMSYRRDDTARLATTLDTVKAHVNCSTQVFDNLNQTAQTALSRLDALRRKQSSKPTHKRSRAAQKLQTPLALSQVLPLGRDLPRNSRIPSTPMGPVSPHSRGETHTVTGGKIRSQRKDTTHTAMKEAMKILTQTRSVSSGHYRHTNPPCHTAVLRTEQMESAFFNRTLPPLSINDLEIQSLIDIKTISTILTNTSRPCRICRSPRHRRARSLPPLRLSPPASQISQDAFETSSSSLSWHVVSILVEQYLSDILTSIHKITRTSRLHPETRKTLPSSFSLKMHPRRPLSIRKHDLTTQALFQPVQATVSNQRALTEYANRFEMTQNHWRPHLPREILTATGIISFPTRLATDNTTTLTSLPPILSNFLHAIHSLPVNPEARLDPVHQHSLDEVEITILSVLSLFLTNGFFTNTRLPLPTATSYASLQRALQLTLHILHCFRKAQSHPSPRRRKRRQYSSDPFHLFLSSMTDDGVKLPLTTHISLGDFDQVLTKAQRQLRIILRKYPHALVRAGQPAVGASYSVESLPPSSLASPAFLEQVLHVISLESQIVPNSILTFPSTGSPLHQRPGSTLPRAKAVTAFTLLLHPLFWRLHPSLITQSGGMHTLRNLVDRSFSSFSLFLQPQTDSDNKQFTGGSTSSPRQIQADLFKQSNTTHQTTKELLFQIPRSTEKEILPTDRPLSSEPTDADHSTLFHPQSTKPTPIRSIDHHIATPAAYSSLSPLAILTLARIRASLAARTISRAYLRLRRRRQGEENEEIAEFVEKADQFVKSVLLNARPSPAIEIKLAVSKGTTDRILDKTQWMARIIFIQACIRRHLVQRRIHHQKQAAGVIQRALQRNVAQRKLRKVKSRQMFQNRQEQKHKHGLFFSLHSQFLVMYERKTLDHLSFDRMNQITHAIYKLLASFSNIPLDRHHPRQTEHVHFPIANPSAHHANRLMYAVASFSHKASLEQEKSWAQLHDSLLSQFLPLFVQHLNASARQPQQTPLFTAETELRHFSNTQDGSPTGRPNTNTDDWEAWMETNNLLDDSSPDITLLRPSRPKTQLTAFQDALLQCPRLDQPYLHSQSASFDGMSSFDPYNALLPTDSGIFGMSAYLNHSSFGKGKAVGGDSTDHIRSNHSHATGPVKFSMDIDPTASSPLFIIADDENDDFSSSLHSTSPHSHNSHPSEHDSPSSHSQTDSDADRSSCSSESFYDDLSQDDSDLTLFLDESNFVKSQPRNALPEDFDTSQLPVISADELAKHNTAEDLWVAIGGVVYDCTNFKHRVGMAPIIRAAGTDITDTFNRIHSNFVKPATLPGVKVMGFFREKPTKPVDVEPLPEMNEDEDKLFSLKFVSKEQTSKQETNRI</sequence>
<evidence type="ECO:0000313" key="7">
    <source>
        <dbReference type="Proteomes" id="UP001281761"/>
    </source>
</evidence>
<name>A0ABQ9XPU5_9EUKA</name>
<accession>A0ABQ9XPU5</accession>
<keyword evidence="1" id="KW-0349">Heme</keyword>
<feature type="region of interest" description="Disordered" evidence="4">
    <location>
        <begin position="792"/>
        <end position="819"/>
    </location>
</feature>
<organism evidence="6 7">
    <name type="scientific">Blattamonas nauphoetae</name>
    <dbReference type="NCBI Taxonomy" id="2049346"/>
    <lineage>
        <taxon>Eukaryota</taxon>
        <taxon>Metamonada</taxon>
        <taxon>Preaxostyla</taxon>
        <taxon>Oxymonadida</taxon>
        <taxon>Blattamonas</taxon>
    </lineage>
</organism>
<evidence type="ECO:0000256" key="4">
    <source>
        <dbReference type="SAM" id="MobiDB-lite"/>
    </source>
</evidence>
<feature type="domain" description="Cytochrome b5 heme-binding" evidence="5">
    <location>
        <begin position="1347"/>
        <end position="1422"/>
    </location>
</feature>
<dbReference type="PANTHER" id="PTHR46237">
    <property type="entry name" value="CYTOCHROME B5 REDUCTASE 4 FAMILY MEMBER"/>
    <property type="match status" value="1"/>
</dbReference>
<dbReference type="Gene3D" id="3.10.120.10">
    <property type="entry name" value="Cytochrome b5-like heme/steroid binding domain"/>
    <property type="match status" value="1"/>
</dbReference>
<evidence type="ECO:0000313" key="6">
    <source>
        <dbReference type="EMBL" id="KAK2953549.1"/>
    </source>
</evidence>
<dbReference type="PROSITE" id="PS50255">
    <property type="entry name" value="CYTOCHROME_B5_2"/>
    <property type="match status" value="1"/>
</dbReference>
<keyword evidence="3" id="KW-0408">Iron</keyword>
<proteinExistence type="predicted"/>
<reference evidence="6 7" key="1">
    <citation type="journal article" date="2022" name="bioRxiv">
        <title>Genomics of Preaxostyla Flagellates Illuminates Evolutionary Transitions and the Path Towards Mitochondrial Loss.</title>
        <authorList>
            <person name="Novak L.V.F."/>
            <person name="Treitli S.C."/>
            <person name="Pyrih J."/>
            <person name="Halakuc P."/>
            <person name="Pipaliya S.V."/>
            <person name="Vacek V."/>
            <person name="Brzon O."/>
            <person name="Soukal P."/>
            <person name="Eme L."/>
            <person name="Dacks J.B."/>
            <person name="Karnkowska A."/>
            <person name="Elias M."/>
            <person name="Hampl V."/>
        </authorList>
    </citation>
    <scope>NUCLEOTIDE SEQUENCE [LARGE SCALE GENOMIC DNA]</scope>
    <source>
        <strain evidence="6">NAU3</strain>
        <tissue evidence="6">Gut</tissue>
    </source>
</reference>
<dbReference type="SUPFAM" id="SSF55856">
    <property type="entry name" value="Cytochrome b5-like heme/steroid binding domain"/>
    <property type="match status" value="1"/>
</dbReference>
<dbReference type="EMBL" id="JARBJD010000090">
    <property type="protein sequence ID" value="KAK2953549.1"/>
    <property type="molecule type" value="Genomic_DNA"/>
</dbReference>
<protein>
    <recommendedName>
        <fullName evidence="5">Cytochrome b5 heme-binding domain-containing protein</fullName>
    </recommendedName>
</protein>
<evidence type="ECO:0000256" key="1">
    <source>
        <dbReference type="ARBA" id="ARBA00022617"/>
    </source>
</evidence>
<keyword evidence="2" id="KW-0479">Metal-binding</keyword>
<dbReference type="SMART" id="SM01117">
    <property type="entry name" value="Cyt-b5"/>
    <property type="match status" value="1"/>
</dbReference>
<dbReference type="InterPro" id="IPR001199">
    <property type="entry name" value="Cyt_B5-like_heme/steroid-bd"/>
</dbReference>
<dbReference type="Proteomes" id="UP001281761">
    <property type="component" value="Unassembled WGS sequence"/>
</dbReference>
<feature type="region of interest" description="Disordered" evidence="4">
    <location>
        <begin position="197"/>
        <end position="237"/>
    </location>
</feature>
<evidence type="ECO:0000256" key="2">
    <source>
        <dbReference type="ARBA" id="ARBA00022723"/>
    </source>
</evidence>
<dbReference type="PANTHER" id="PTHR46237:SF1">
    <property type="entry name" value="CYTOCHROME B5 REDUCTASE 4"/>
    <property type="match status" value="1"/>
</dbReference>